<evidence type="ECO:0000313" key="2">
    <source>
        <dbReference type="EMBL" id="KAK7832639.1"/>
    </source>
</evidence>
<gene>
    <name evidence="2" type="ORF">U0070_026835</name>
</gene>
<proteinExistence type="predicted"/>
<protein>
    <submittedName>
        <fullName evidence="2">Uncharacterized protein</fullName>
    </submittedName>
</protein>
<name>A0AAW0K056_MYOGA</name>
<evidence type="ECO:0000256" key="1">
    <source>
        <dbReference type="SAM" id="MobiDB-lite"/>
    </source>
</evidence>
<dbReference type="Proteomes" id="UP001488838">
    <property type="component" value="Unassembled WGS sequence"/>
</dbReference>
<comment type="caution">
    <text evidence="2">The sequence shown here is derived from an EMBL/GenBank/DDBJ whole genome shotgun (WGS) entry which is preliminary data.</text>
</comment>
<evidence type="ECO:0000313" key="3">
    <source>
        <dbReference type="Proteomes" id="UP001488838"/>
    </source>
</evidence>
<keyword evidence="3" id="KW-1185">Reference proteome</keyword>
<reference evidence="2 3" key="1">
    <citation type="journal article" date="2023" name="bioRxiv">
        <title>Conserved and derived expression patterns and positive selection on dental genes reveal complex evolutionary context of ever-growing rodent molars.</title>
        <authorList>
            <person name="Calamari Z.T."/>
            <person name="Song A."/>
            <person name="Cohen E."/>
            <person name="Akter M."/>
            <person name="Roy R.D."/>
            <person name="Hallikas O."/>
            <person name="Christensen M.M."/>
            <person name="Li P."/>
            <person name="Marangoni P."/>
            <person name="Jernvall J."/>
            <person name="Klein O.D."/>
        </authorList>
    </citation>
    <scope>NUCLEOTIDE SEQUENCE [LARGE SCALE GENOMIC DNA]</scope>
    <source>
        <strain evidence="2">V071</strain>
    </source>
</reference>
<accession>A0AAW0K056</accession>
<organism evidence="2 3">
    <name type="scientific">Myodes glareolus</name>
    <name type="common">Bank vole</name>
    <name type="synonym">Clethrionomys glareolus</name>
    <dbReference type="NCBI Taxonomy" id="447135"/>
    <lineage>
        <taxon>Eukaryota</taxon>
        <taxon>Metazoa</taxon>
        <taxon>Chordata</taxon>
        <taxon>Craniata</taxon>
        <taxon>Vertebrata</taxon>
        <taxon>Euteleostomi</taxon>
        <taxon>Mammalia</taxon>
        <taxon>Eutheria</taxon>
        <taxon>Euarchontoglires</taxon>
        <taxon>Glires</taxon>
        <taxon>Rodentia</taxon>
        <taxon>Myomorpha</taxon>
        <taxon>Muroidea</taxon>
        <taxon>Cricetidae</taxon>
        <taxon>Arvicolinae</taxon>
        <taxon>Myodes</taxon>
    </lineage>
</organism>
<dbReference type="EMBL" id="JBBHLL010000009">
    <property type="protein sequence ID" value="KAK7832639.1"/>
    <property type="molecule type" value="Genomic_DNA"/>
</dbReference>
<feature type="region of interest" description="Disordered" evidence="1">
    <location>
        <begin position="1"/>
        <end position="25"/>
    </location>
</feature>
<feature type="compositionally biased region" description="Polar residues" evidence="1">
    <location>
        <begin position="7"/>
        <end position="18"/>
    </location>
</feature>
<dbReference type="AlphaFoldDB" id="A0AAW0K056"/>
<sequence length="95" mass="10251">MTDYRKSNTICSSSQPGSCDSWGEEGTYDPFTGEKVLKRAIQVPSIDVESDVWALRSGTGLGVDECKFRLNVVQPTTNPGVPRCVVPPSGIGFRA</sequence>